<evidence type="ECO:0008006" key="3">
    <source>
        <dbReference type="Google" id="ProtNLM"/>
    </source>
</evidence>
<organism evidence="2">
    <name type="scientific">mine drainage metagenome</name>
    <dbReference type="NCBI Taxonomy" id="410659"/>
    <lineage>
        <taxon>unclassified sequences</taxon>
        <taxon>metagenomes</taxon>
        <taxon>ecological metagenomes</taxon>
    </lineage>
</organism>
<proteinExistence type="predicted"/>
<comment type="caution">
    <text evidence="2">The sequence shown here is derived from an EMBL/GenBank/DDBJ whole genome shotgun (WGS) entry which is preliminary data.</text>
</comment>
<dbReference type="EMBL" id="CABR01000177">
    <property type="protein sequence ID" value="CBI11904.1"/>
    <property type="molecule type" value="Genomic_DNA"/>
</dbReference>
<feature type="transmembrane region" description="Helical" evidence="1">
    <location>
        <begin position="7"/>
        <end position="27"/>
    </location>
</feature>
<keyword evidence="1" id="KW-0472">Membrane</keyword>
<gene>
    <name evidence="2" type="ORF">CARN7_2756</name>
</gene>
<evidence type="ECO:0000256" key="1">
    <source>
        <dbReference type="SAM" id="Phobius"/>
    </source>
</evidence>
<accession>E6QXD0</accession>
<evidence type="ECO:0000313" key="2">
    <source>
        <dbReference type="EMBL" id="CBI11904.1"/>
    </source>
</evidence>
<keyword evidence="1" id="KW-1133">Transmembrane helix</keyword>
<name>E6QXD0_9ZZZZ</name>
<sequence length="122" mass="12937">MSIQAHITTLVISVTVSIATMAVWQHYHPAPIMAKADIMGVLLAQQKSLSAQMKPGMDQKAQAAIIESASRFGKQLDAALTQVAAECNCTIINSAAIVKDAPSNRTVDYTQRVNALATGGQK</sequence>
<protein>
    <recommendedName>
        <fullName evidence="3">Type-F conjugative transfer system protein TrbI</fullName>
    </recommendedName>
</protein>
<keyword evidence="1" id="KW-0812">Transmembrane</keyword>
<reference evidence="2" key="1">
    <citation type="submission" date="2009-10" db="EMBL/GenBank/DDBJ databases">
        <title>Diversity of trophic interactions inside an arsenic-rich microbial ecosystem.</title>
        <authorList>
            <person name="Bertin P.N."/>
            <person name="Heinrich-Salmeron A."/>
            <person name="Pelletier E."/>
            <person name="Goulhen-Chollet F."/>
            <person name="Arsene-Ploetze F."/>
            <person name="Gallien S."/>
            <person name="Calteau A."/>
            <person name="Vallenet D."/>
            <person name="Casiot C."/>
            <person name="Chane-Woon-Ming B."/>
            <person name="Giloteaux L."/>
            <person name="Barakat M."/>
            <person name="Bonnefoy V."/>
            <person name="Bruneel O."/>
            <person name="Chandler M."/>
            <person name="Cleiss J."/>
            <person name="Duran R."/>
            <person name="Elbaz-Poulichet F."/>
            <person name="Fonknechten N."/>
            <person name="Lauga B."/>
            <person name="Mornico D."/>
            <person name="Ortet P."/>
            <person name="Schaeffer C."/>
            <person name="Siguier P."/>
            <person name="Alexander Thil Smith A."/>
            <person name="Van Dorsselaer A."/>
            <person name="Weissenbach J."/>
            <person name="Medigue C."/>
            <person name="Le Paslier D."/>
        </authorList>
    </citation>
    <scope>NUCLEOTIDE SEQUENCE</scope>
</reference>
<dbReference type="AlphaFoldDB" id="E6QXD0"/>